<comment type="subcellular location">
    <subcellularLocation>
        <location evidence="2">Cell membrane</location>
    </subcellularLocation>
</comment>
<dbReference type="PANTHER" id="PTHR45436:SF5">
    <property type="entry name" value="SENSOR HISTIDINE KINASE TRCS"/>
    <property type="match status" value="1"/>
</dbReference>
<dbReference type="Proteomes" id="UP000545761">
    <property type="component" value="Unassembled WGS sequence"/>
</dbReference>
<accession>A0A7W0I9R8</accession>
<evidence type="ECO:0000313" key="16">
    <source>
        <dbReference type="Proteomes" id="UP000545761"/>
    </source>
</evidence>
<dbReference type="CDD" id="cd00082">
    <property type="entry name" value="HisKA"/>
    <property type="match status" value="1"/>
</dbReference>
<evidence type="ECO:0000256" key="1">
    <source>
        <dbReference type="ARBA" id="ARBA00000085"/>
    </source>
</evidence>
<evidence type="ECO:0000256" key="3">
    <source>
        <dbReference type="ARBA" id="ARBA00012438"/>
    </source>
</evidence>
<dbReference type="Gene3D" id="3.30.565.10">
    <property type="entry name" value="Histidine kinase-like ATPase, C-terminal domain"/>
    <property type="match status" value="1"/>
</dbReference>
<dbReference type="PRINTS" id="PR00344">
    <property type="entry name" value="BCTRLSENSOR"/>
</dbReference>
<dbReference type="SUPFAM" id="SSF158472">
    <property type="entry name" value="HAMP domain-like"/>
    <property type="match status" value="1"/>
</dbReference>
<dbReference type="InterPro" id="IPR036890">
    <property type="entry name" value="HATPase_C_sf"/>
</dbReference>
<dbReference type="GO" id="GO:0000155">
    <property type="term" value="F:phosphorelay sensor kinase activity"/>
    <property type="evidence" value="ECO:0007669"/>
    <property type="project" value="InterPro"/>
</dbReference>
<comment type="catalytic activity">
    <reaction evidence="1">
        <text>ATP + protein L-histidine = ADP + protein N-phospho-L-histidine.</text>
        <dbReference type="EC" id="2.7.13.3"/>
    </reaction>
</comment>
<evidence type="ECO:0000256" key="8">
    <source>
        <dbReference type="ARBA" id="ARBA00022989"/>
    </source>
</evidence>
<evidence type="ECO:0000256" key="6">
    <source>
        <dbReference type="ARBA" id="ARBA00022692"/>
    </source>
</evidence>
<dbReference type="CDD" id="cd06225">
    <property type="entry name" value="HAMP"/>
    <property type="match status" value="1"/>
</dbReference>
<feature type="transmembrane region" description="Helical" evidence="12">
    <location>
        <begin position="42"/>
        <end position="65"/>
    </location>
</feature>
<dbReference type="AlphaFoldDB" id="A0A7W0I9R8"/>
<organism evidence="15 16">
    <name type="scientific">Streptomyces himalayensis subsp. himalayensis</name>
    <dbReference type="NCBI Taxonomy" id="2756131"/>
    <lineage>
        <taxon>Bacteria</taxon>
        <taxon>Bacillati</taxon>
        <taxon>Actinomycetota</taxon>
        <taxon>Actinomycetes</taxon>
        <taxon>Kitasatosporales</taxon>
        <taxon>Streptomycetaceae</taxon>
        <taxon>Streptomyces</taxon>
        <taxon>Streptomyces himalayensis</taxon>
    </lineage>
</organism>
<comment type="caution">
    <text evidence="15">The sequence shown here is derived from an EMBL/GenBank/DDBJ whole genome shotgun (WGS) entry which is preliminary data.</text>
</comment>
<dbReference type="SUPFAM" id="SSF47384">
    <property type="entry name" value="Homodimeric domain of signal transducing histidine kinase"/>
    <property type="match status" value="1"/>
</dbReference>
<dbReference type="PROSITE" id="PS50109">
    <property type="entry name" value="HIS_KIN"/>
    <property type="match status" value="1"/>
</dbReference>
<evidence type="ECO:0000256" key="10">
    <source>
        <dbReference type="ARBA" id="ARBA00023136"/>
    </source>
</evidence>
<dbReference type="InterPro" id="IPR005467">
    <property type="entry name" value="His_kinase_dom"/>
</dbReference>
<evidence type="ECO:0000256" key="12">
    <source>
        <dbReference type="SAM" id="Phobius"/>
    </source>
</evidence>
<keyword evidence="8 12" id="KW-1133">Transmembrane helix</keyword>
<dbReference type="GO" id="GO:0005886">
    <property type="term" value="C:plasma membrane"/>
    <property type="evidence" value="ECO:0007669"/>
    <property type="project" value="UniProtKB-SubCell"/>
</dbReference>
<dbReference type="RefSeq" id="WP_181658642.1">
    <property type="nucleotide sequence ID" value="NZ_JACEHE010000010.1"/>
</dbReference>
<dbReference type="InterPro" id="IPR036097">
    <property type="entry name" value="HisK_dim/P_sf"/>
</dbReference>
<keyword evidence="6 12" id="KW-0812">Transmembrane</keyword>
<dbReference type="CDD" id="cd00075">
    <property type="entry name" value="HATPase"/>
    <property type="match status" value="1"/>
</dbReference>
<evidence type="ECO:0000256" key="9">
    <source>
        <dbReference type="ARBA" id="ARBA00023012"/>
    </source>
</evidence>
<dbReference type="InterPro" id="IPR050428">
    <property type="entry name" value="TCS_sensor_his_kinase"/>
</dbReference>
<evidence type="ECO:0000256" key="5">
    <source>
        <dbReference type="ARBA" id="ARBA00022679"/>
    </source>
</evidence>
<protein>
    <recommendedName>
        <fullName evidence="3">histidine kinase</fullName>
        <ecNumber evidence="3">2.7.13.3</ecNumber>
    </recommendedName>
</protein>
<dbReference type="InterPro" id="IPR003594">
    <property type="entry name" value="HATPase_dom"/>
</dbReference>
<gene>
    <name evidence="15" type="ORF">H1D24_18125</name>
</gene>
<dbReference type="SMART" id="SM00387">
    <property type="entry name" value="HATPase_c"/>
    <property type="match status" value="1"/>
</dbReference>
<name>A0A7W0I9R8_9ACTN</name>
<dbReference type="EMBL" id="JACEHE010000010">
    <property type="protein sequence ID" value="MBA2947672.1"/>
    <property type="molecule type" value="Genomic_DNA"/>
</dbReference>
<dbReference type="SMART" id="SM00388">
    <property type="entry name" value="HisKA"/>
    <property type="match status" value="1"/>
</dbReference>
<dbReference type="Gene3D" id="1.10.287.130">
    <property type="match status" value="1"/>
</dbReference>
<evidence type="ECO:0000256" key="7">
    <source>
        <dbReference type="ARBA" id="ARBA00022777"/>
    </source>
</evidence>
<dbReference type="PROSITE" id="PS50885">
    <property type="entry name" value="HAMP"/>
    <property type="match status" value="1"/>
</dbReference>
<keyword evidence="4" id="KW-0597">Phosphoprotein</keyword>
<feature type="compositionally biased region" description="Low complexity" evidence="11">
    <location>
        <begin position="507"/>
        <end position="516"/>
    </location>
</feature>
<dbReference type="InterPro" id="IPR003660">
    <property type="entry name" value="HAMP_dom"/>
</dbReference>
<dbReference type="SMART" id="SM00304">
    <property type="entry name" value="HAMP"/>
    <property type="match status" value="1"/>
</dbReference>
<evidence type="ECO:0000256" key="4">
    <source>
        <dbReference type="ARBA" id="ARBA00022553"/>
    </source>
</evidence>
<reference evidence="15 16" key="1">
    <citation type="submission" date="2020-07" db="EMBL/GenBank/DDBJ databases">
        <title>Streptomyces isolated from Indian soil.</title>
        <authorList>
            <person name="Mandal S."/>
            <person name="Maiti P.K."/>
        </authorList>
    </citation>
    <scope>NUCLEOTIDE SEQUENCE [LARGE SCALE GENOMIC DNA]</scope>
    <source>
        <strain evidence="15 16">PSKA28</strain>
    </source>
</reference>
<proteinExistence type="predicted"/>
<feature type="region of interest" description="Disordered" evidence="11">
    <location>
        <begin position="1"/>
        <end position="25"/>
    </location>
</feature>
<keyword evidence="7 15" id="KW-0418">Kinase</keyword>
<evidence type="ECO:0000256" key="2">
    <source>
        <dbReference type="ARBA" id="ARBA00004236"/>
    </source>
</evidence>
<dbReference type="InterPro" id="IPR004358">
    <property type="entry name" value="Sig_transdc_His_kin-like_C"/>
</dbReference>
<dbReference type="PANTHER" id="PTHR45436">
    <property type="entry name" value="SENSOR HISTIDINE KINASE YKOH"/>
    <property type="match status" value="1"/>
</dbReference>
<feature type="domain" description="HAMP" evidence="14">
    <location>
        <begin position="227"/>
        <end position="279"/>
    </location>
</feature>
<evidence type="ECO:0000313" key="15">
    <source>
        <dbReference type="EMBL" id="MBA2947672.1"/>
    </source>
</evidence>
<feature type="domain" description="Histidine kinase" evidence="13">
    <location>
        <begin position="287"/>
        <end position="497"/>
    </location>
</feature>
<keyword evidence="10 12" id="KW-0472">Membrane</keyword>
<dbReference type="SUPFAM" id="SSF55874">
    <property type="entry name" value="ATPase domain of HSP90 chaperone/DNA topoisomerase II/histidine kinase"/>
    <property type="match status" value="1"/>
</dbReference>
<keyword evidence="9" id="KW-0902">Two-component regulatory system</keyword>
<dbReference type="FunFam" id="1.10.287.130:FF:000001">
    <property type="entry name" value="Two-component sensor histidine kinase"/>
    <property type="match status" value="1"/>
</dbReference>
<dbReference type="Pfam" id="PF02518">
    <property type="entry name" value="HATPase_c"/>
    <property type="match status" value="1"/>
</dbReference>
<sequence length="532" mass="58982">MAEMTAAVTTADVPQPSEQPQQVSARPGLFRRRGFRSIRQRLLWRMLLLVVLTLGLITVAESFIFSARLNERVDAELANEIREFRAFTKGHRPRTDDPRYGVRDLFVSVLQNQVPDRHQTLLSLVDGAPFRRTGIEPPARLDTDPALVARFAAADRPAYGDATTAAGPIRYVTVPVTVEGDLSRGVLVVATFTEKERAEIRDAIRRQVLLGISALILAAGVGWVFAGRIIFPLVQLRDTARSINESDLTARIAVHDEDEISQLATTFNAMLDRLEESFATQRQFIDDTGHELRTPITIILGHLELLDDDPVARQRSVDVATDELRRMNRIVEELLMLAQARRPEPLKPGHVVLPELVEEVYVKASALAPRRWLLELADDTRPWVLHGDRQLLTQALIQLAQNAAQHTQEHARIWIGGRAHDGFAELWVRDSGPGVPPAEQDRIFERFARGGRARGSGGAGLGLAIVKAIAEAHHGTVTLDNHPGHGATFTLRIPLHKVTCDQQRTLPPISSSPKTKPISRRSWKKGSAPTAS</sequence>
<evidence type="ECO:0000259" key="13">
    <source>
        <dbReference type="PROSITE" id="PS50109"/>
    </source>
</evidence>
<feature type="compositionally biased region" description="Low complexity" evidence="11">
    <location>
        <begin position="13"/>
        <end position="24"/>
    </location>
</feature>
<dbReference type="Pfam" id="PF00512">
    <property type="entry name" value="HisKA"/>
    <property type="match status" value="1"/>
</dbReference>
<dbReference type="InterPro" id="IPR003661">
    <property type="entry name" value="HisK_dim/P_dom"/>
</dbReference>
<feature type="region of interest" description="Disordered" evidence="11">
    <location>
        <begin position="502"/>
        <end position="532"/>
    </location>
</feature>
<evidence type="ECO:0000256" key="11">
    <source>
        <dbReference type="SAM" id="MobiDB-lite"/>
    </source>
</evidence>
<dbReference type="EC" id="2.7.13.3" evidence="3"/>
<feature type="transmembrane region" description="Helical" evidence="12">
    <location>
        <begin position="208"/>
        <end position="231"/>
    </location>
</feature>
<dbReference type="Gene3D" id="6.10.340.10">
    <property type="match status" value="1"/>
</dbReference>
<dbReference type="Pfam" id="PF00672">
    <property type="entry name" value="HAMP"/>
    <property type="match status" value="1"/>
</dbReference>
<keyword evidence="5" id="KW-0808">Transferase</keyword>
<evidence type="ECO:0000259" key="14">
    <source>
        <dbReference type="PROSITE" id="PS50885"/>
    </source>
</evidence>